<evidence type="ECO:0000259" key="4">
    <source>
        <dbReference type="Pfam" id="PF00692"/>
    </source>
</evidence>
<dbReference type="GO" id="GO:0009117">
    <property type="term" value="P:nucleotide metabolic process"/>
    <property type="evidence" value="ECO:0007669"/>
    <property type="project" value="UniProtKB-KW"/>
</dbReference>
<evidence type="ECO:0000256" key="2">
    <source>
        <dbReference type="ARBA" id="ARBA00023080"/>
    </source>
</evidence>
<dbReference type="Proteomes" id="UP000051913">
    <property type="component" value="Unassembled WGS sequence"/>
</dbReference>
<dbReference type="Gene3D" id="2.70.40.10">
    <property type="match status" value="1"/>
</dbReference>
<dbReference type="EMBL" id="LLXX01000173">
    <property type="protein sequence ID" value="KRQ99310.1"/>
    <property type="molecule type" value="Genomic_DNA"/>
</dbReference>
<reference evidence="5 6" key="1">
    <citation type="submission" date="2014-03" db="EMBL/GenBank/DDBJ databases">
        <title>Bradyrhizobium valentinum sp. nov., isolated from effective nodules of Lupinus mariae-josephae, a lupine endemic of basic-lime soils in Eastern Spain.</title>
        <authorList>
            <person name="Duran D."/>
            <person name="Rey L."/>
            <person name="Navarro A."/>
            <person name="Busquets A."/>
            <person name="Imperial J."/>
            <person name="Ruiz-Argueso T."/>
        </authorList>
    </citation>
    <scope>NUCLEOTIDE SEQUENCE [LARGE SCALE GENOMIC DNA]</scope>
    <source>
        <strain evidence="5 6">LmjM3</strain>
    </source>
</reference>
<keyword evidence="2" id="KW-0546">Nucleotide metabolism</keyword>
<dbReference type="InterPro" id="IPR029054">
    <property type="entry name" value="dUTPase-like"/>
</dbReference>
<sequence>MLIVGEEILKQNLLIDADRSHIKNSSYYLTIGAIIPVGEDAKNFDLTQPPEMLVIKPRQVAWVVSKEVFSIKSHQITALVTLRSTFTKQGLLALDVGMVDADFEGPIGSIVINFSKNDVPLSKGDEFFRVAFIEHAEVPAEFRLKRDKLTAAQYIKQRHHEIVVGFPATFLNTEVLSDEMAGKISEKVKDDILDKALVHIVKKYWLRLLVLAGLTLAAVGVAAYVLYSKFGPPLTQEDVQSIVKTWFEQNLPKQLPPKK</sequence>
<dbReference type="Pfam" id="PF00692">
    <property type="entry name" value="dUTPase"/>
    <property type="match status" value="1"/>
</dbReference>
<protein>
    <recommendedName>
        <fullName evidence="4">dUTPase-like domain-containing protein</fullName>
    </recommendedName>
</protein>
<keyword evidence="1" id="KW-0378">Hydrolase</keyword>
<proteinExistence type="predicted"/>
<evidence type="ECO:0000313" key="5">
    <source>
        <dbReference type="EMBL" id="KRQ99310.1"/>
    </source>
</evidence>
<keyword evidence="6" id="KW-1185">Reference proteome</keyword>
<evidence type="ECO:0000313" key="6">
    <source>
        <dbReference type="Proteomes" id="UP000051913"/>
    </source>
</evidence>
<dbReference type="GO" id="GO:0016787">
    <property type="term" value="F:hydrolase activity"/>
    <property type="evidence" value="ECO:0007669"/>
    <property type="project" value="UniProtKB-KW"/>
</dbReference>
<accession>A0A0R3L0J1</accession>
<evidence type="ECO:0000256" key="1">
    <source>
        <dbReference type="ARBA" id="ARBA00022801"/>
    </source>
</evidence>
<keyword evidence="3" id="KW-0472">Membrane</keyword>
<organism evidence="5 6">
    <name type="scientific">Bradyrhizobium valentinum</name>
    <dbReference type="NCBI Taxonomy" id="1518501"/>
    <lineage>
        <taxon>Bacteria</taxon>
        <taxon>Pseudomonadati</taxon>
        <taxon>Pseudomonadota</taxon>
        <taxon>Alphaproteobacteria</taxon>
        <taxon>Hyphomicrobiales</taxon>
        <taxon>Nitrobacteraceae</taxon>
        <taxon>Bradyrhizobium</taxon>
    </lineage>
</organism>
<keyword evidence="3" id="KW-0812">Transmembrane</keyword>
<evidence type="ECO:0000256" key="3">
    <source>
        <dbReference type="SAM" id="Phobius"/>
    </source>
</evidence>
<keyword evidence="3" id="KW-1133">Transmembrane helix</keyword>
<dbReference type="AlphaFoldDB" id="A0A0R3L0J1"/>
<feature type="domain" description="dUTPase-like" evidence="4">
    <location>
        <begin position="44"/>
        <end position="139"/>
    </location>
</feature>
<dbReference type="CDD" id="cd07557">
    <property type="entry name" value="trimeric_dUTPase"/>
    <property type="match status" value="1"/>
</dbReference>
<feature type="transmembrane region" description="Helical" evidence="3">
    <location>
        <begin position="204"/>
        <end position="227"/>
    </location>
</feature>
<name>A0A0R3L0J1_9BRAD</name>
<dbReference type="InterPro" id="IPR036157">
    <property type="entry name" value="dUTPase-like_sf"/>
</dbReference>
<dbReference type="RefSeq" id="WP_057853962.1">
    <property type="nucleotide sequence ID" value="NZ_LLXX01000173.1"/>
</dbReference>
<gene>
    <name evidence="5" type="ORF">CP49_11995</name>
</gene>
<comment type="caution">
    <text evidence="5">The sequence shown here is derived from an EMBL/GenBank/DDBJ whole genome shotgun (WGS) entry which is preliminary data.</text>
</comment>
<dbReference type="SUPFAM" id="SSF51283">
    <property type="entry name" value="dUTPase-like"/>
    <property type="match status" value="1"/>
</dbReference>
<dbReference type="InterPro" id="IPR033704">
    <property type="entry name" value="dUTPase_trimeric"/>
</dbReference>